<evidence type="ECO:0000313" key="2">
    <source>
        <dbReference type="EMBL" id="KAF5219599.1"/>
    </source>
</evidence>
<dbReference type="InterPro" id="IPR036397">
    <property type="entry name" value="RNaseH_sf"/>
</dbReference>
<dbReference type="GO" id="GO:0003676">
    <property type="term" value="F:nucleic acid binding"/>
    <property type="evidence" value="ECO:0007669"/>
    <property type="project" value="InterPro"/>
</dbReference>
<evidence type="ECO:0008006" key="4">
    <source>
        <dbReference type="Google" id="ProtNLM"/>
    </source>
</evidence>
<dbReference type="Proteomes" id="UP000583944">
    <property type="component" value="Unassembled WGS sequence"/>
</dbReference>
<feature type="region of interest" description="Disordered" evidence="1">
    <location>
        <begin position="1"/>
        <end position="21"/>
    </location>
</feature>
<dbReference type="SUPFAM" id="SSF53098">
    <property type="entry name" value="Ribonuclease H-like"/>
    <property type="match status" value="1"/>
</dbReference>
<reference evidence="2 3" key="1">
    <citation type="journal article" date="2019" name="Genome Biol. Evol.">
        <title>Nanopore Sequencing Significantly Improves Genome Assembly of the Protozoan Parasite Trypanosoma cruzi.</title>
        <authorList>
            <person name="Diaz-Viraque F."/>
            <person name="Pita S."/>
            <person name="Greif G."/>
            <person name="de Souza R.C.M."/>
            <person name="Iraola G."/>
            <person name="Robello C."/>
        </authorList>
    </citation>
    <scope>NUCLEOTIDE SEQUENCE [LARGE SCALE GENOMIC DNA]</scope>
    <source>
        <strain evidence="2 3">Berenice</strain>
    </source>
</reference>
<dbReference type="Gene3D" id="3.30.420.10">
    <property type="entry name" value="Ribonuclease H-like superfamily/Ribonuclease H"/>
    <property type="match status" value="1"/>
</dbReference>
<comment type="caution">
    <text evidence="2">The sequence shown here is derived from an EMBL/GenBank/DDBJ whole genome shotgun (WGS) entry which is preliminary data.</text>
</comment>
<sequence>MQLQDGIPRTVSGPAKADYPSHPTQAQTLLVVTDSQSLLAALNKGPLSQTGWTEDQIWQRLLTLTCAGWSVHLQFCYGHRGVHVNESADQHATQNTATGQYTQNEIAPIWHTEVLTCINTQPTKAWRSTIRQDTHCHYLLGGARPSDPGGKHLITQEALDRQERLQRARAGCGKSELWGRLYWTVRLHEPTPFLQHLTGTVCLYALQQRSNCTRDGRCSPDDKG</sequence>
<dbReference type="InterPro" id="IPR012337">
    <property type="entry name" value="RNaseH-like_sf"/>
</dbReference>
<organism evidence="2 3">
    <name type="scientific">Trypanosoma cruzi</name>
    <dbReference type="NCBI Taxonomy" id="5693"/>
    <lineage>
        <taxon>Eukaryota</taxon>
        <taxon>Discoba</taxon>
        <taxon>Euglenozoa</taxon>
        <taxon>Kinetoplastea</taxon>
        <taxon>Metakinetoplastina</taxon>
        <taxon>Trypanosomatida</taxon>
        <taxon>Trypanosomatidae</taxon>
        <taxon>Trypanosoma</taxon>
        <taxon>Schizotrypanum</taxon>
    </lineage>
</organism>
<dbReference type="EMBL" id="JABDHM010000067">
    <property type="protein sequence ID" value="KAF5219599.1"/>
    <property type="molecule type" value="Genomic_DNA"/>
</dbReference>
<dbReference type="AlphaFoldDB" id="A0A7J6XYU5"/>
<accession>A0A7J6XYU5</accession>
<dbReference type="VEuPathDB" id="TriTrypDB:ECC02_007436"/>
<evidence type="ECO:0000313" key="3">
    <source>
        <dbReference type="Proteomes" id="UP000583944"/>
    </source>
</evidence>
<proteinExistence type="predicted"/>
<evidence type="ECO:0000256" key="1">
    <source>
        <dbReference type="SAM" id="MobiDB-lite"/>
    </source>
</evidence>
<gene>
    <name evidence="2" type="ORF">ECC02_007436</name>
</gene>
<name>A0A7J6XYU5_TRYCR</name>
<protein>
    <recommendedName>
        <fullName evidence="4">RNase H</fullName>
    </recommendedName>
</protein>